<reference evidence="1" key="1">
    <citation type="submission" date="2023-03" db="EMBL/GenBank/DDBJ databases">
        <title>Massive genome expansion in bonnet fungi (Mycena s.s.) driven by repeated elements and novel gene families across ecological guilds.</title>
        <authorList>
            <consortium name="Lawrence Berkeley National Laboratory"/>
            <person name="Harder C.B."/>
            <person name="Miyauchi S."/>
            <person name="Viragh M."/>
            <person name="Kuo A."/>
            <person name="Thoen E."/>
            <person name="Andreopoulos B."/>
            <person name="Lu D."/>
            <person name="Skrede I."/>
            <person name="Drula E."/>
            <person name="Henrissat B."/>
            <person name="Morin E."/>
            <person name="Kohler A."/>
            <person name="Barry K."/>
            <person name="LaButti K."/>
            <person name="Morin E."/>
            <person name="Salamov A."/>
            <person name="Lipzen A."/>
            <person name="Mereny Z."/>
            <person name="Hegedus B."/>
            <person name="Baldrian P."/>
            <person name="Stursova M."/>
            <person name="Weitz H."/>
            <person name="Taylor A."/>
            <person name="Grigoriev I.V."/>
            <person name="Nagy L.G."/>
            <person name="Martin F."/>
            <person name="Kauserud H."/>
        </authorList>
    </citation>
    <scope>NUCLEOTIDE SEQUENCE</scope>
    <source>
        <strain evidence="1">9284</strain>
    </source>
</reference>
<dbReference type="EMBL" id="JARKIF010000005">
    <property type="protein sequence ID" value="KAJ7638820.1"/>
    <property type="molecule type" value="Genomic_DNA"/>
</dbReference>
<dbReference type="Proteomes" id="UP001221142">
    <property type="component" value="Unassembled WGS sequence"/>
</dbReference>
<evidence type="ECO:0000313" key="2">
    <source>
        <dbReference type="Proteomes" id="UP001221142"/>
    </source>
</evidence>
<comment type="caution">
    <text evidence="1">The sequence shown here is derived from an EMBL/GenBank/DDBJ whole genome shotgun (WGS) entry which is preliminary data.</text>
</comment>
<dbReference type="AlphaFoldDB" id="A0AAD7FUN3"/>
<sequence length="557" mass="61722">MSLNGRLYVCALLGTPPGPAIHIKGNLFFISDFVAMHHILHPYAVDQGVWLTQLNLREALWDLRDKMPQSSNVILHGPRHSPRLEFSLPRDPTGSFPWYRKEQTGRELERGMLSWVAEYAGKASSEDHLLIILFGHGQDLKGPGSGKKVECGGGLGSPVWLDRDDVAKRLQDCKAKVTILSGACFSGIWKKEGVWRLLSAAEDGESIGLTPSRSGRSWGSPFVAALLELGANEYRLTLHPELRQPHLPYLSPETHPSDLNILTHPGQLERFPLLDVRRQLSAGAFPLAFALLAEALFNAQQERHSFRPTLDPSNCQWDGPWSLLGLDSAWPVLEQLDHLPRVAANPSEHESDLISQGKPVFASLGTDGEEEETETVEEEVAAHDMDSQALNPSQMLLLDSLTDLWVQRVRPTELITASQICLGAFVDEFRMGNLNDREKVGLFRSLQARTVADQLAQDLADGAGIAGPGLPCREVREGCSEPPACQGVKWGSFDWGVELMPDNDVVINHMRRPYKKASQWLFSRWSDSGAPVSVLEQILQRANACSNDMYIQSLFAL</sequence>
<name>A0AAD7FUN3_9AGAR</name>
<gene>
    <name evidence="1" type="ORF">FB45DRAFT_1133322</name>
</gene>
<organism evidence="1 2">
    <name type="scientific">Roridomyces roridus</name>
    <dbReference type="NCBI Taxonomy" id="1738132"/>
    <lineage>
        <taxon>Eukaryota</taxon>
        <taxon>Fungi</taxon>
        <taxon>Dikarya</taxon>
        <taxon>Basidiomycota</taxon>
        <taxon>Agaricomycotina</taxon>
        <taxon>Agaricomycetes</taxon>
        <taxon>Agaricomycetidae</taxon>
        <taxon>Agaricales</taxon>
        <taxon>Marasmiineae</taxon>
        <taxon>Mycenaceae</taxon>
        <taxon>Roridomyces</taxon>
    </lineage>
</organism>
<accession>A0AAD7FUN3</accession>
<proteinExistence type="predicted"/>
<keyword evidence="2" id="KW-1185">Reference proteome</keyword>
<evidence type="ECO:0000313" key="1">
    <source>
        <dbReference type="EMBL" id="KAJ7638820.1"/>
    </source>
</evidence>
<protein>
    <submittedName>
        <fullName evidence="1">Uncharacterized protein</fullName>
    </submittedName>
</protein>